<keyword evidence="2 4" id="KW-0689">Ribosomal protein</keyword>
<evidence type="ECO:0000313" key="6">
    <source>
        <dbReference type="EMBL" id="PJC24909.1"/>
    </source>
</evidence>
<dbReference type="InterPro" id="IPR012678">
    <property type="entry name" value="Ribosomal_uL23/eL15/eS24_sf"/>
</dbReference>
<evidence type="ECO:0000256" key="3">
    <source>
        <dbReference type="ARBA" id="ARBA00023274"/>
    </source>
</evidence>
<keyword evidence="4" id="KW-0699">rRNA-binding</keyword>
<comment type="function">
    <text evidence="4">One of the early assembly proteins it binds 23S rRNA. One of the proteins that surrounds the polypeptide exit tunnel on the outside of the ribosome. Forms the main docking site for trigger factor binding to the ribosome.</text>
</comment>
<dbReference type="InterPro" id="IPR013025">
    <property type="entry name" value="Ribosomal_uL23-like"/>
</dbReference>
<dbReference type="Proteomes" id="UP000230251">
    <property type="component" value="Unassembled WGS sequence"/>
</dbReference>
<proteinExistence type="inferred from homology"/>
<comment type="similarity">
    <text evidence="1 4">Belongs to the universal ribosomal protein uL23 family.</text>
</comment>
<dbReference type="NCBIfam" id="NF004363">
    <property type="entry name" value="PRK05738.2-4"/>
    <property type="match status" value="1"/>
</dbReference>
<comment type="caution">
    <text evidence="6">The sequence shown here is derived from an EMBL/GenBank/DDBJ whole genome shotgun (WGS) entry which is preliminary data.</text>
</comment>
<gene>
    <name evidence="4" type="primary">rplW</name>
    <name evidence="6" type="ORF">CO057_00330</name>
</gene>
<dbReference type="InterPro" id="IPR012677">
    <property type="entry name" value="Nucleotide-bd_a/b_plait_sf"/>
</dbReference>
<evidence type="ECO:0000256" key="4">
    <source>
        <dbReference type="HAMAP-Rule" id="MF_01369"/>
    </source>
</evidence>
<dbReference type="GO" id="GO:0006412">
    <property type="term" value="P:translation"/>
    <property type="evidence" value="ECO:0007669"/>
    <property type="project" value="UniProtKB-UniRule"/>
</dbReference>
<evidence type="ECO:0000313" key="7">
    <source>
        <dbReference type="Proteomes" id="UP000230251"/>
    </source>
</evidence>
<dbReference type="SUPFAM" id="SSF54189">
    <property type="entry name" value="Ribosomal proteins S24e, L23 and L15e"/>
    <property type="match status" value="1"/>
</dbReference>
<accession>A0A2M8EQ89</accession>
<dbReference type="AlphaFoldDB" id="A0A2M8EQ89"/>
<comment type="subunit">
    <text evidence="4">Part of the 50S ribosomal subunit. Contacts protein L29, and trigger factor when it is bound to the ribosome.</text>
</comment>
<reference evidence="7" key="1">
    <citation type="submission" date="2017-09" db="EMBL/GenBank/DDBJ databases">
        <title>Depth-based differentiation of microbial function through sediment-hosted aquifers and enrichment of novel symbionts in the deep terrestrial subsurface.</title>
        <authorList>
            <person name="Probst A.J."/>
            <person name="Ladd B."/>
            <person name="Jarett J.K."/>
            <person name="Geller-Mcgrath D.E."/>
            <person name="Sieber C.M.K."/>
            <person name="Emerson J.B."/>
            <person name="Anantharaman K."/>
            <person name="Thomas B.C."/>
            <person name="Malmstrom R."/>
            <person name="Stieglmeier M."/>
            <person name="Klingl A."/>
            <person name="Woyke T."/>
            <person name="Ryan C.M."/>
            <person name="Banfield J.F."/>
        </authorList>
    </citation>
    <scope>NUCLEOTIDE SEQUENCE [LARGE SCALE GENOMIC DNA]</scope>
</reference>
<evidence type="ECO:0000256" key="1">
    <source>
        <dbReference type="ARBA" id="ARBA00006700"/>
    </source>
</evidence>
<dbReference type="EMBL" id="PFSI01000009">
    <property type="protein sequence ID" value="PJC24909.1"/>
    <property type="molecule type" value="Genomic_DNA"/>
</dbReference>
<name>A0A2M8EQ89_9BACT</name>
<dbReference type="HAMAP" id="MF_01369_B">
    <property type="entry name" value="Ribosomal_uL23_B"/>
    <property type="match status" value="1"/>
</dbReference>
<dbReference type="Gene3D" id="3.30.70.330">
    <property type="match status" value="1"/>
</dbReference>
<feature type="region of interest" description="Disordered" evidence="5">
    <location>
        <begin position="1"/>
        <end position="51"/>
    </location>
</feature>
<protein>
    <recommendedName>
        <fullName evidence="4">Large ribosomal subunit protein uL23</fullName>
    </recommendedName>
</protein>
<evidence type="ECO:0000256" key="5">
    <source>
        <dbReference type="SAM" id="MobiDB-lite"/>
    </source>
</evidence>
<dbReference type="GO" id="GO:0019843">
    <property type="term" value="F:rRNA binding"/>
    <property type="evidence" value="ECO:0007669"/>
    <property type="project" value="UniProtKB-UniRule"/>
</dbReference>
<keyword evidence="4" id="KW-0694">RNA-binding</keyword>
<keyword evidence="3 4" id="KW-0687">Ribonucleoprotein</keyword>
<dbReference type="Pfam" id="PF00276">
    <property type="entry name" value="Ribosomal_L23"/>
    <property type="match status" value="1"/>
</dbReference>
<dbReference type="GO" id="GO:1990904">
    <property type="term" value="C:ribonucleoprotein complex"/>
    <property type="evidence" value="ECO:0007669"/>
    <property type="project" value="UniProtKB-KW"/>
</dbReference>
<dbReference type="GO" id="GO:0003735">
    <property type="term" value="F:structural constituent of ribosome"/>
    <property type="evidence" value="ECO:0007669"/>
    <property type="project" value="InterPro"/>
</dbReference>
<organism evidence="6 7">
    <name type="scientific">Candidatus Uhrbacteria bacterium CG_4_9_14_0_2_um_filter_41_50</name>
    <dbReference type="NCBI Taxonomy" id="1975031"/>
    <lineage>
        <taxon>Bacteria</taxon>
        <taxon>Candidatus Uhriibacteriota</taxon>
    </lineage>
</organism>
<sequence length="144" mass="15973">MALFKKKITEEDKSAKQVADVKVDPKKEVIEKKSESDKKKPAKKSEKSVAARGSKILLGPVVTEKTAQMSDKNVIVFNVSTKANRIEVRNEIRAVYGVTPEKVNIINSTGKRTNFGRKEGKRIDTKKAMITLPKGKSIDIFDGV</sequence>
<dbReference type="GO" id="GO:0005840">
    <property type="term" value="C:ribosome"/>
    <property type="evidence" value="ECO:0007669"/>
    <property type="project" value="UniProtKB-KW"/>
</dbReference>
<feature type="compositionally biased region" description="Basic and acidic residues" evidence="5">
    <location>
        <begin position="7"/>
        <end position="49"/>
    </location>
</feature>
<evidence type="ECO:0000256" key="2">
    <source>
        <dbReference type="ARBA" id="ARBA00022980"/>
    </source>
</evidence>